<gene>
    <name evidence="2" type="ORF">E2C01_041069</name>
</gene>
<sequence>MQVTATQRNIKIDLHKIAFQFPSFSLTQDHTRRKNNNGTLGPYEAIEEVHYLNRRSTVKASPSEPPRHARAASLSVTRKAFV</sequence>
<evidence type="ECO:0000256" key="1">
    <source>
        <dbReference type="SAM" id="MobiDB-lite"/>
    </source>
</evidence>
<dbReference type="AlphaFoldDB" id="A0A5B7FPP3"/>
<protein>
    <submittedName>
        <fullName evidence="2">Uncharacterized protein</fullName>
    </submittedName>
</protein>
<reference evidence="2 3" key="1">
    <citation type="submission" date="2019-05" db="EMBL/GenBank/DDBJ databases">
        <title>Another draft genome of Portunus trituberculatus and its Hox gene families provides insights of decapod evolution.</title>
        <authorList>
            <person name="Jeong J.-H."/>
            <person name="Song I."/>
            <person name="Kim S."/>
            <person name="Choi T."/>
            <person name="Kim D."/>
            <person name="Ryu S."/>
            <person name="Kim W."/>
        </authorList>
    </citation>
    <scope>NUCLEOTIDE SEQUENCE [LARGE SCALE GENOMIC DNA]</scope>
    <source>
        <tissue evidence="2">Muscle</tissue>
    </source>
</reference>
<accession>A0A5B7FPP3</accession>
<dbReference type="EMBL" id="VSRR010007677">
    <property type="protein sequence ID" value="MPC47327.1"/>
    <property type="molecule type" value="Genomic_DNA"/>
</dbReference>
<evidence type="ECO:0000313" key="3">
    <source>
        <dbReference type="Proteomes" id="UP000324222"/>
    </source>
</evidence>
<proteinExistence type="predicted"/>
<name>A0A5B7FPP3_PORTR</name>
<evidence type="ECO:0000313" key="2">
    <source>
        <dbReference type="EMBL" id="MPC47327.1"/>
    </source>
</evidence>
<organism evidence="2 3">
    <name type="scientific">Portunus trituberculatus</name>
    <name type="common">Swimming crab</name>
    <name type="synonym">Neptunus trituberculatus</name>
    <dbReference type="NCBI Taxonomy" id="210409"/>
    <lineage>
        <taxon>Eukaryota</taxon>
        <taxon>Metazoa</taxon>
        <taxon>Ecdysozoa</taxon>
        <taxon>Arthropoda</taxon>
        <taxon>Crustacea</taxon>
        <taxon>Multicrustacea</taxon>
        <taxon>Malacostraca</taxon>
        <taxon>Eumalacostraca</taxon>
        <taxon>Eucarida</taxon>
        <taxon>Decapoda</taxon>
        <taxon>Pleocyemata</taxon>
        <taxon>Brachyura</taxon>
        <taxon>Eubrachyura</taxon>
        <taxon>Portunoidea</taxon>
        <taxon>Portunidae</taxon>
        <taxon>Portuninae</taxon>
        <taxon>Portunus</taxon>
    </lineage>
</organism>
<comment type="caution">
    <text evidence="2">The sequence shown here is derived from an EMBL/GenBank/DDBJ whole genome shotgun (WGS) entry which is preliminary data.</text>
</comment>
<feature type="region of interest" description="Disordered" evidence="1">
    <location>
        <begin position="57"/>
        <end position="82"/>
    </location>
</feature>
<dbReference type="Proteomes" id="UP000324222">
    <property type="component" value="Unassembled WGS sequence"/>
</dbReference>
<keyword evidence="3" id="KW-1185">Reference proteome</keyword>